<keyword evidence="2" id="KW-0547">Nucleotide-binding</keyword>
<gene>
    <name evidence="2" type="ORF">NQF87_00090</name>
</gene>
<accession>A0ABT3W8J0</accession>
<keyword evidence="2" id="KW-0067">ATP-binding</keyword>
<protein>
    <submittedName>
        <fullName evidence="2">ATP-binding protein</fullName>
    </submittedName>
</protein>
<dbReference type="Pfam" id="PF13479">
    <property type="entry name" value="AAA_24"/>
    <property type="match status" value="1"/>
</dbReference>
<dbReference type="SUPFAM" id="SSF52540">
    <property type="entry name" value="P-loop containing nucleoside triphosphate hydrolases"/>
    <property type="match status" value="1"/>
</dbReference>
<dbReference type="GO" id="GO:0005524">
    <property type="term" value="F:ATP binding"/>
    <property type="evidence" value="ECO:0007669"/>
    <property type="project" value="UniProtKB-KW"/>
</dbReference>
<dbReference type="Proteomes" id="UP001165633">
    <property type="component" value="Unassembled WGS sequence"/>
</dbReference>
<evidence type="ECO:0000256" key="1">
    <source>
        <dbReference type="SAM" id="MobiDB-lite"/>
    </source>
</evidence>
<dbReference type="EMBL" id="JANIDV010000001">
    <property type="protein sequence ID" value="MCX5615384.1"/>
    <property type="molecule type" value="Genomic_DNA"/>
</dbReference>
<proteinExistence type="predicted"/>
<organism evidence="2 3">
    <name type="scientific">Bombella dulcis</name>
    <dbReference type="NCBI Taxonomy" id="2967339"/>
    <lineage>
        <taxon>Bacteria</taxon>
        <taxon>Pseudomonadati</taxon>
        <taxon>Pseudomonadota</taxon>
        <taxon>Alphaproteobacteria</taxon>
        <taxon>Acetobacterales</taxon>
        <taxon>Acetobacteraceae</taxon>
        <taxon>Bombella</taxon>
    </lineage>
</organism>
<evidence type="ECO:0000313" key="2">
    <source>
        <dbReference type="EMBL" id="MCX5615384.1"/>
    </source>
</evidence>
<name>A0ABT3W8J0_9PROT</name>
<sequence length="361" mass="40182">MSFTIKPAVREKIGLLFGIAGASGSGKTFSALTLAEGIKGKNGKIAVIDTEAGRALHYAPRPGQKADPSKGTFDFLHVDFQPPFEPMRYIEAIRAAEKAGATVIVIDSMSHEWDGEGGCSDMAERAALAAATDRQGNIQQWKVEAMTAPSWKKPKQQHKRMMARLIQTRTHLIFCLRAQEKIKFEKVENPETGRTRNEIRQMGFQPICEKSFMFELSGSMTMHPETPGQPCYDLPHKLNHELQQIFPEGKRIIAEQGARLKNWAETGTDRPPEDRSMVEAREMVEAIQDAATVEALQKLTSDQGFMGLREKLRASRPQLSERVDRAVRDKMASFEANENELGGTEASTHSGTDDLEVPSWV</sequence>
<feature type="region of interest" description="Disordered" evidence="1">
    <location>
        <begin position="334"/>
        <end position="361"/>
    </location>
</feature>
<dbReference type="InterPro" id="IPR027417">
    <property type="entry name" value="P-loop_NTPase"/>
</dbReference>
<evidence type="ECO:0000313" key="3">
    <source>
        <dbReference type="Proteomes" id="UP001165633"/>
    </source>
</evidence>
<dbReference type="RefSeq" id="WP_266126408.1">
    <property type="nucleotide sequence ID" value="NZ_JANIDV010000001.1"/>
</dbReference>
<reference evidence="2" key="1">
    <citation type="submission" date="2022-07" db="EMBL/GenBank/DDBJ databases">
        <title>Bombella genomes.</title>
        <authorList>
            <person name="Harer L."/>
            <person name="Styblova S."/>
            <person name="Ehrmann M."/>
        </authorList>
    </citation>
    <scope>NUCLEOTIDE SEQUENCE</scope>
    <source>
        <strain evidence="2">TMW 2.2559</strain>
    </source>
</reference>
<keyword evidence="3" id="KW-1185">Reference proteome</keyword>
<comment type="caution">
    <text evidence="2">The sequence shown here is derived from an EMBL/GenBank/DDBJ whole genome shotgun (WGS) entry which is preliminary data.</text>
</comment>
<dbReference type="Gene3D" id="3.40.50.300">
    <property type="entry name" value="P-loop containing nucleotide triphosphate hydrolases"/>
    <property type="match status" value="1"/>
</dbReference>